<feature type="compositionally biased region" description="Basic and acidic residues" evidence="3">
    <location>
        <begin position="445"/>
        <end position="454"/>
    </location>
</feature>
<keyword evidence="7" id="KW-1185">Reference proteome</keyword>
<proteinExistence type="predicted"/>
<evidence type="ECO:0008006" key="8">
    <source>
        <dbReference type="Google" id="ProtNLM"/>
    </source>
</evidence>
<gene>
    <name evidence="6" type="ORF">P3X46_028783</name>
</gene>
<evidence type="ECO:0000259" key="4">
    <source>
        <dbReference type="PROSITE" id="PS50090"/>
    </source>
</evidence>
<accession>A0ABQ9KQ54</accession>
<reference evidence="6" key="1">
    <citation type="journal article" date="2023" name="Plant Biotechnol. J.">
        <title>Chromosome-level wild Hevea brasiliensis genome provides new tools for genomic-assisted breeding and valuable loci to elevate rubber yield.</title>
        <authorList>
            <person name="Cheng H."/>
            <person name="Song X."/>
            <person name="Hu Y."/>
            <person name="Wu T."/>
            <person name="Yang Q."/>
            <person name="An Z."/>
            <person name="Feng S."/>
            <person name="Deng Z."/>
            <person name="Wu W."/>
            <person name="Zeng X."/>
            <person name="Tu M."/>
            <person name="Wang X."/>
            <person name="Huang H."/>
        </authorList>
    </citation>
    <scope>NUCLEOTIDE SEQUENCE</scope>
    <source>
        <strain evidence="6">MT/VB/25A 57/8</strain>
    </source>
</reference>
<dbReference type="Proteomes" id="UP001174677">
    <property type="component" value="Chromosome 16"/>
</dbReference>
<dbReference type="InterPro" id="IPR009057">
    <property type="entry name" value="Homeodomain-like_sf"/>
</dbReference>
<evidence type="ECO:0000256" key="2">
    <source>
        <dbReference type="ARBA" id="ARBA00023242"/>
    </source>
</evidence>
<feature type="compositionally biased region" description="Low complexity" evidence="3">
    <location>
        <begin position="422"/>
        <end position="437"/>
    </location>
</feature>
<dbReference type="InterPro" id="IPR017930">
    <property type="entry name" value="Myb_dom"/>
</dbReference>
<dbReference type="SUPFAM" id="SSF46689">
    <property type="entry name" value="Homeodomain-like"/>
    <property type="match status" value="1"/>
</dbReference>
<protein>
    <recommendedName>
        <fullName evidence="8">Myb-like domain-containing protein</fullName>
    </recommendedName>
</protein>
<comment type="subcellular location">
    <subcellularLocation>
        <location evidence="1">Nucleus</location>
    </subcellularLocation>
</comment>
<evidence type="ECO:0000256" key="1">
    <source>
        <dbReference type="ARBA" id="ARBA00004123"/>
    </source>
</evidence>
<feature type="domain" description="Myb-like" evidence="4">
    <location>
        <begin position="193"/>
        <end position="242"/>
    </location>
</feature>
<feature type="region of interest" description="Disordered" evidence="3">
    <location>
        <begin position="422"/>
        <end position="454"/>
    </location>
</feature>
<dbReference type="PROSITE" id="PS51294">
    <property type="entry name" value="HTH_MYB"/>
    <property type="match status" value="1"/>
</dbReference>
<name>A0ABQ9KQ54_HEVBR</name>
<evidence type="ECO:0000313" key="6">
    <source>
        <dbReference type="EMBL" id="KAJ9146533.1"/>
    </source>
</evidence>
<evidence type="ECO:0000259" key="5">
    <source>
        <dbReference type="PROSITE" id="PS51294"/>
    </source>
</evidence>
<dbReference type="InterPro" id="IPR001005">
    <property type="entry name" value="SANT/Myb"/>
</dbReference>
<dbReference type="PANTHER" id="PTHR47206">
    <property type="entry name" value="HOMEODOMAIN-LIKE SUPERFAMILY PROTEIN"/>
    <property type="match status" value="1"/>
</dbReference>
<dbReference type="PANTHER" id="PTHR47206:SF1">
    <property type="entry name" value="HOMEODOMAIN-LIKE SUPERFAMILY PROTEIN"/>
    <property type="match status" value="1"/>
</dbReference>
<feature type="domain" description="HTH myb-type" evidence="5">
    <location>
        <begin position="195"/>
        <end position="250"/>
    </location>
</feature>
<sequence length="592" mass="63134">MIEKTKKQKRGIISEEDISTLLQRHTANTVLALLQEVAQFEGVKFDWNALVKKTRTGISNAREYQMLWRHLAYGHALLEKLEDGAQPLDDDSDLEYELEAFPDVSSEASTEAAACVKVLIASGLSSDSVHPNSTTVEAPLTINIPNGQAVNSQPATLRGMNITVPVSVQKQPLPAVTSTEGLDANGSVSGTIPARRKRKPWLESEDMELIAAVQKYGEGNWANILRSEFKWDRTASQLSQRWAIIRKRRLGNWNLGGNTSGVQITEAQRAALHAMNLALDLPVKNTFTNNSGETSSSQLQSQRPFATKSSSVGPLGSAANSQVAVNKTVKPDFSSNTVRAAAVAAGARITTQSDAASLHKATQAKSAVHIMPAAGSSISSMAGGASSHFEAHPNVHFDDLAAVSFPTHPAVSSNGQHLALEAASSPTTQPTPISSTAMNMSSEQAHAELQSKQDVTKEQVKEHGGLVCGNAPREQVQERKAALPNQEAEFKTQVAVAQSSNASRKVEMGESDMVDVPGNQAEGSQNSNGDKSTYLAVGKDEYQSAVQENCGNQSTSGKQADLRSMATDECSKKVEAVSKAEPCNVITEGGLV</sequence>
<dbReference type="CDD" id="cd11660">
    <property type="entry name" value="SANT_TRF"/>
    <property type="match status" value="1"/>
</dbReference>
<dbReference type="Gene3D" id="1.10.10.60">
    <property type="entry name" value="Homeodomain-like"/>
    <property type="match status" value="1"/>
</dbReference>
<dbReference type="Pfam" id="PF00249">
    <property type="entry name" value="Myb_DNA-binding"/>
    <property type="match status" value="1"/>
</dbReference>
<evidence type="ECO:0000256" key="3">
    <source>
        <dbReference type="SAM" id="MobiDB-lite"/>
    </source>
</evidence>
<keyword evidence="2" id="KW-0539">Nucleus</keyword>
<dbReference type="SMART" id="SM00717">
    <property type="entry name" value="SANT"/>
    <property type="match status" value="1"/>
</dbReference>
<dbReference type="EMBL" id="JARPOI010000016">
    <property type="protein sequence ID" value="KAJ9146533.1"/>
    <property type="molecule type" value="Genomic_DNA"/>
</dbReference>
<comment type="caution">
    <text evidence="6">The sequence shown here is derived from an EMBL/GenBank/DDBJ whole genome shotgun (WGS) entry which is preliminary data.</text>
</comment>
<dbReference type="PROSITE" id="PS50090">
    <property type="entry name" value="MYB_LIKE"/>
    <property type="match status" value="1"/>
</dbReference>
<organism evidence="6 7">
    <name type="scientific">Hevea brasiliensis</name>
    <name type="common">Para rubber tree</name>
    <name type="synonym">Siphonia brasiliensis</name>
    <dbReference type="NCBI Taxonomy" id="3981"/>
    <lineage>
        <taxon>Eukaryota</taxon>
        <taxon>Viridiplantae</taxon>
        <taxon>Streptophyta</taxon>
        <taxon>Embryophyta</taxon>
        <taxon>Tracheophyta</taxon>
        <taxon>Spermatophyta</taxon>
        <taxon>Magnoliopsida</taxon>
        <taxon>eudicotyledons</taxon>
        <taxon>Gunneridae</taxon>
        <taxon>Pentapetalae</taxon>
        <taxon>rosids</taxon>
        <taxon>fabids</taxon>
        <taxon>Malpighiales</taxon>
        <taxon>Euphorbiaceae</taxon>
        <taxon>Crotonoideae</taxon>
        <taxon>Micrandreae</taxon>
        <taxon>Hevea</taxon>
    </lineage>
</organism>
<evidence type="ECO:0000313" key="7">
    <source>
        <dbReference type="Proteomes" id="UP001174677"/>
    </source>
</evidence>
<feature type="region of interest" description="Disordered" evidence="3">
    <location>
        <begin position="289"/>
        <end position="320"/>
    </location>
</feature>